<evidence type="ECO:0000256" key="1">
    <source>
        <dbReference type="ARBA" id="ARBA00022801"/>
    </source>
</evidence>
<evidence type="ECO:0000313" key="3">
    <source>
        <dbReference type="EMBL" id="SOY44405.1"/>
    </source>
</evidence>
<dbReference type="Gene3D" id="3.40.50.1820">
    <property type="entry name" value="alpha/beta hydrolase"/>
    <property type="match status" value="1"/>
</dbReference>
<dbReference type="Proteomes" id="UP000256297">
    <property type="component" value="Chromosome CBM2589_b"/>
</dbReference>
<protein>
    <recommendedName>
        <fullName evidence="2">BD-FAE-like domain-containing protein</fullName>
    </recommendedName>
</protein>
<dbReference type="InterPro" id="IPR049492">
    <property type="entry name" value="BD-FAE-like_dom"/>
</dbReference>
<gene>
    <name evidence="3" type="ORF">CBM2589_B120368</name>
</gene>
<keyword evidence="1" id="KW-0378">Hydrolase</keyword>
<evidence type="ECO:0000259" key="2">
    <source>
        <dbReference type="Pfam" id="PF20434"/>
    </source>
</evidence>
<dbReference type="AlphaFoldDB" id="A0A375BHF9"/>
<dbReference type="PANTHER" id="PTHR48081:SF33">
    <property type="entry name" value="KYNURENINE FORMAMIDASE"/>
    <property type="match status" value="1"/>
</dbReference>
<name>A0A375BHF9_9BURK</name>
<proteinExistence type="predicted"/>
<organism evidence="3">
    <name type="scientific">Cupriavidus taiwanensis</name>
    <dbReference type="NCBI Taxonomy" id="164546"/>
    <lineage>
        <taxon>Bacteria</taxon>
        <taxon>Pseudomonadati</taxon>
        <taxon>Pseudomonadota</taxon>
        <taxon>Betaproteobacteria</taxon>
        <taxon>Burkholderiales</taxon>
        <taxon>Burkholderiaceae</taxon>
        <taxon>Cupriavidus</taxon>
    </lineage>
</organism>
<feature type="domain" description="BD-FAE-like" evidence="2">
    <location>
        <begin position="51"/>
        <end position="240"/>
    </location>
</feature>
<dbReference type="Pfam" id="PF20434">
    <property type="entry name" value="BD-FAE"/>
    <property type="match status" value="1"/>
</dbReference>
<dbReference type="GO" id="GO:0016787">
    <property type="term" value="F:hydrolase activity"/>
    <property type="evidence" value="ECO:0007669"/>
    <property type="project" value="UniProtKB-KW"/>
</dbReference>
<dbReference type="EMBL" id="OFSP01000004">
    <property type="protein sequence ID" value="SOY44405.1"/>
    <property type="molecule type" value="Genomic_DNA"/>
</dbReference>
<dbReference type="RefSeq" id="WP_116336816.1">
    <property type="nucleotide sequence ID" value="NZ_LT976856.1"/>
</dbReference>
<reference evidence="3" key="1">
    <citation type="submission" date="2018-01" db="EMBL/GenBank/DDBJ databases">
        <authorList>
            <person name="Clerissi C."/>
        </authorList>
    </citation>
    <scope>NUCLEOTIDE SEQUENCE</scope>
    <source>
        <strain evidence="3">Cupriavidus taiwanensis STM 3521</strain>
    </source>
</reference>
<dbReference type="PANTHER" id="PTHR48081">
    <property type="entry name" value="AB HYDROLASE SUPERFAMILY PROTEIN C4A8.06C"/>
    <property type="match status" value="1"/>
</dbReference>
<comment type="caution">
    <text evidence="3">The sequence shown here is derived from an EMBL/GenBank/DDBJ whole genome shotgun (WGS) entry which is preliminary data.</text>
</comment>
<dbReference type="InterPro" id="IPR029058">
    <property type="entry name" value="AB_hydrolase_fold"/>
</dbReference>
<sequence>MAFDRLPELPAMLHPGADGYAKKALAASRIAANQMLFAGDLPYGEDPWQKLDIYIPRDTDKTDKGLPVLFLLHGGAWMNGFKEWMGFMAPAVASAPAMLVSASYRLAPAVRMEEIVADCFRALSWVHKNIAEYGGDPDRVYVGGHSAGGHLAAILGLRPDLMSAYAIPSDVVKGCFLISAALDLSFLTSPSTDAEKKLSDALGPGASVWSPKAFVHNAKTPFYLSWGESDFPRTVTQNQEFVAILEQRGVPVCWDQVVGHDHFSVHLASGDPDSAWAKRIGTYLNRRNP</sequence>
<dbReference type="SUPFAM" id="SSF53474">
    <property type="entry name" value="alpha/beta-Hydrolases"/>
    <property type="match status" value="1"/>
</dbReference>
<dbReference type="InterPro" id="IPR050300">
    <property type="entry name" value="GDXG_lipolytic_enzyme"/>
</dbReference>
<accession>A0A375BHF9</accession>